<dbReference type="Proteomes" id="UP000291343">
    <property type="component" value="Unassembled WGS sequence"/>
</dbReference>
<name>A0A482XBG6_LAOST</name>
<dbReference type="AlphaFoldDB" id="A0A482XBG6"/>
<keyword evidence="4" id="KW-1185">Reference proteome</keyword>
<keyword evidence="2" id="KW-1133">Transmembrane helix</keyword>
<protein>
    <submittedName>
        <fullName evidence="3">Uncharacterized protein</fullName>
    </submittedName>
</protein>
<reference evidence="3 4" key="1">
    <citation type="journal article" date="2017" name="Gigascience">
        <title>Genome sequence of the small brown planthopper, Laodelphax striatellus.</title>
        <authorList>
            <person name="Zhu J."/>
            <person name="Jiang F."/>
            <person name="Wang X."/>
            <person name="Yang P."/>
            <person name="Bao Y."/>
            <person name="Zhao W."/>
            <person name="Wang W."/>
            <person name="Lu H."/>
            <person name="Wang Q."/>
            <person name="Cui N."/>
            <person name="Li J."/>
            <person name="Chen X."/>
            <person name="Luo L."/>
            <person name="Yu J."/>
            <person name="Kang L."/>
            <person name="Cui F."/>
        </authorList>
    </citation>
    <scope>NUCLEOTIDE SEQUENCE [LARGE SCALE GENOMIC DNA]</scope>
    <source>
        <strain evidence="3">Lst14</strain>
    </source>
</reference>
<keyword evidence="2" id="KW-0472">Membrane</keyword>
<feature type="region of interest" description="Disordered" evidence="1">
    <location>
        <begin position="123"/>
        <end position="177"/>
    </location>
</feature>
<feature type="region of interest" description="Disordered" evidence="1">
    <location>
        <begin position="53"/>
        <end position="107"/>
    </location>
</feature>
<sequence length="547" mass="61270">MSYYKQQPADTLSSAKWWLTAGCCGFLVTLSFVGAILWLGVNVRQSDPFVMTTTSQDRQRFQRKPIPHFRDLPQPEPEGELPNLLEETPSPPPPSTPPPPPRTFRPFVSSRGRIEMVHPSEIEIGHATSDAPTRIRLPLPEPPRHKHQHQEVQEDVEEFTDKRSSGGKLESGPDYPSSLEDAFGAVPASGEPSTKKKSEAVYPNWFGVEDTQTTIVERPENRVVQEETEEYESQSSEIPDFIYLKDVNSRREEPVTTTRVSRNPMLMFLRRRIQDLYDWMSAGGKVRSDDEWLDLLRAINRSITDGNFTSVVGHLKKMYNETTSAAGLDELPVDSLIYGGANGSMNPVSFGLLAVDLFLLHNVQQIAWNEESGLGEKMMNDPDVVAMNALFLPSDRLQRLRSEGSRLLTQSENGSPQKQGFVDELLELLTGGLRAVLNLSRAYRSSITARSSNSASPLDCVWTLYCRNLEKTARLHGPYGFLAKINRLGLRLLMGEFPVENAVENLVKEATQGWQAIHCDKLFPRCGGDEAKDVVLETVMRGSSINQ</sequence>
<evidence type="ECO:0000256" key="2">
    <source>
        <dbReference type="SAM" id="Phobius"/>
    </source>
</evidence>
<accession>A0A482XBG6</accession>
<dbReference type="EMBL" id="QKKF02013937">
    <property type="protein sequence ID" value="RZF42860.1"/>
    <property type="molecule type" value="Genomic_DNA"/>
</dbReference>
<keyword evidence="2" id="KW-0812">Transmembrane</keyword>
<feature type="compositionally biased region" description="Pro residues" evidence="1">
    <location>
        <begin position="89"/>
        <end position="103"/>
    </location>
</feature>
<evidence type="ECO:0000313" key="3">
    <source>
        <dbReference type="EMBL" id="RZF42860.1"/>
    </source>
</evidence>
<dbReference type="InParanoid" id="A0A482XBG6"/>
<evidence type="ECO:0000256" key="1">
    <source>
        <dbReference type="SAM" id="MobiDB-lite"/>
    </source>
</evidence>
<gene>
    <name evidence="3" type="ORF">LSTR_LSTR003684</name>
</gene>
<dbReference type="OrthoDB" id="6372935at2759"/>
<feature type="transmembrane region" description="Helical" evidence="2">
    <location>
        <begin position="17"/>
        <end position="41"/>
    </location>
</feature>
<proteinExistence type="predicted"/>
<evidence type="ECO:0000313" key="4">
    <source>
        <dbReference type="Proteomes" id="UP000291343"/>
    </source>
</evidence>
<comment type="caution">
    <text evidence="3">The sequence shown here is derived from an EMBL/GenBank/DDBJ whole genome shotgun (WGS) entry which is preliminary data.</text>
</comment>
<organism evidence="3 4">
    <name type="scientific">Laodelphax striatellus</name>
    <name type="common">Small brown planthopper</name>
    <name type="synonym">Delphax striatella</name>
    <dbReference type="NCBI Taxonomy" id="195883"/>
    <lineage>
        <taxon>Eukaryota</taxon>
        <taxon>Metazoa</taxon>
        <taxon>Ecdysozoa</taxon>
        <taxon>Arthropoda</taxon>
        <taxon>Hexapoda</taxon>
        <taxon>Insecta</taxon>
        <taxon>Pterygota</taxon>
        <taxon>Neoptera</taxon>
        <taxon>Paraneoptera</taxon>
        <taxon>Hemiptera</taxon>
        <taxon>Auchenorrhyncha</taxon>
        <taxon>Fulgoroidea</taxon>
        <taxon>Delphacidae</taxon>
        <taxon>Criomorphinae</taxon>
        <taxon>Laodelphax</taxon>
    </lineage>
</organism>